<feature type="signal peptide" evidence="1">
    <location>
        <begin position="1"/>
        <end position="21"/>
    </location>
</feature>
<dbReference type="AlphaFoldDB" id="A0A077LUU4"/>
<comment type="caution">
    <text evidence="2">The sequence shown here is derived from an EMBL/GenBank/DDBJ whole genome shotgun (WGS) entry which is preliminary data.</text>
</comment>
<accession>A0A077LUU4</accession>
<keyword evidence="1" id="KW-0732">Signal</keyword>
<dbReference type="Proteomes" id="UP000035721">
    <property type="component" value="Unassembled WGS sequence"/>
</dbReference>
<dbReference type="RefSeq" id="WP_157635318.1">
    <property type="nucleotide sequence ID" value="NZ_HF570958.1"/>
</dbReference>
<evidence type="ECO:0000256" key="1">
    <source>
        <dbReference type="SAM" id="SignalP"/>
    </source>
</evidence>
<sequence>MKKRVAVAGLVAAGLTVVATAVPSSAAPAESVASSGGGLHATSSAKAANVAAKAAVGFSITGAKCYSNAITFTAETYENGRSGVQQFRQQARLQEYTTRGWVNATPLSKVKSTKFPNDARNFSFTRDWKATHAVTGTSYRVIWQGFYLNGSGKALFKTKQIKVNCL</sequence>
<evidence type="ECO:0000313" key="3">
    <source>
        <dbReference type="Proteomes" id="UP000035721"/>
    </source>
</evidence>
<gene>
    <name evidence="2" type="ORF">BN12_130046</name>
</gene>
<name>A0A077LUU4_9MICO</name>
<feature type="chain" id="PRO_5039604243" evidence="1">
    <location>
        <begin position="22"/>
        <end position="166"/>
    </location>
</feature>
<proteinExistence type="predicted"/>
<keyword evidence="3" id="KW-1185">Reference proteome</keyword>
<protein>
    <submittedName>
        <fullName evidence="2">Uncharacterized protein</fullName>
    </submittedName>
</protein>
<dbReference type="EMBL" id="CAJB01000035">
    <property type="protein sequence ID" value="CCH76507.1"/>
    <property type="molecule type" value="Genomic_DNA"/>
</dbReference>
<reference evidence="2 3" key="1">
    <citation type="journal article" date="2013" name="ISME J.">
        <title>A metabolic model for members of the genus Tetrasphaera involved in enhanced biological phosphorus removal.</title>
        <authorList>
            <person name="Kristiansen R."/>
            <person name="Nguyen H.T.T."/>
            <person name="Saunders A.M."/>
            <person name="Nielsen J.L."/>
            <person name="Wimmer R."/>
            <person name="Le V.Q."/>
            <person name="McIlroy S.J."/>
            <person name="Petrovski S."/>
            <person name="Seviour R.J."/>
            <person name="Calteau A."/>
            <person name="Nielsen K.L."/>
            <person name="Nielsen P.H."/>
        </authorList>
    </citation>
    <scope>NUCLEOTIDE SEQUENCE [LARGE SCALE GENOMIC DNA]</scope>
    <source>
        <strain evidence="2 3">T1-X7</strain>
    </source>
</reference>
<evidence type="ECO:0000313" key="2">
    <source>
        <dbReference type="EMBL" id="CCH76507.1"/>
    </source>
</evidence>
<organism evidence="2 3">
    <name type="scientific">Nostocoides japonicum T1-X7</name>
    <dbReference type="NCBI Taxonomy" id="1194083"/>
    <lineage>
        <taxon>Bacteria</taxon>
        <taxon>Bacillati</taxon>
        <taxon>Actinomycetota</taxon>
        <taxon>Actinomycetes</taxon>
        <taxon>Micrococcales</taxon>
        <taxon>Intrasporangiaceae</taxon>
        <taxon>Nostocoides</taxon>
    </lineage>
</organism>